<evidence type="ECO:0000313" key="2">
    <source>
        <dbReference type="EMBL" id="XHV14248.1"/>
    </source>
</evidence>
<keyword evidence="1" id="KW-0472">Membrane</keyword>
<feature type="transmembrane region" description="Helical" evidence="1">
    <location>
        <begin position="31"/>
        <end position="53"/>
    </location>
</feature>
<sequence length="61" mass="6593">MIPDHLPDCSESFLEAIAPILYTVLEPTVTLLQIVAYGGLTLVAVVAILSSILEDNKRNNP</sequence>
<evidence type="ECO:0000256" key="1">
    <source>
        <dbReference type="SAM" id="Phobius"/>
    </source>
</evidence>
<reference evidence="3" key="1">
    <citation type="submission" date="2024-10" db="EMBL/GenBank/DDBJ databases">
        <title>Characterization of Aeromonas dhakensis bacteriophages.</title>
        <authorList>
            <person name="Ansari F."/>
            <person name="Tyagi A."/>
            <person name="Shashidhar R."/>
            <person name="Nagar V."/>
        </authorList>
    </citation>
    <scope>NUCLEOTIDE SEQUENCE</scope>
</reference>
<proteinExistence type="predicted"/>
<dbReference type="EMBL" id="PQ421477">
    <property type="protein sequence ID" value="XHV14248.1"/>
    <property type="molecule type" value="Genomic_DNA"/>
</dbReference>
<keyword evidence="1" id="KW-1133">Transmembrane helix</keyword>
<organism evidence="3">
    <name type="scientific">Aeromonas phage vB_AdhaP_MF</name>
    <dbReference type="NCBI Taxonomy" id="3367373"/>
    <lineage>
        <taxon>Viruses</taxon>
        <taxon>Duplodnaviria</taxon>
        <taxon>Heunggongvirae</taxon>
        <taxon>Uroviricota</taxon>
        <taxon>Caudoviricetes</taxon>
        <taxon>Autographiviridae</taxon>
    </lineage>
</organism>
<gene>
    <name evidence="2" type="ORF">vBAdhaPMF_0001</name>
    <name evidence="3" type="ORF">vBAdhaPMF_0052</name>
</gene>
<accession>A0AB74UPB5</accession>
<keyword evidence="1" id="KW-0812">Transmembrane</keyword>
<evidence type="ECO:0008006" key="4">
    <source>
        <dbReference type="Google" id="ProtNLM"/>
    </source>
</evidence>
<dbReference type="EMBL" id="PQ421477">
    <property type="protein sequence ID" value="XHV14299.1"/>
    <property type="molecule type" value="Genomic_DNA"/>
</dbReference>
<protein>
    <recommendedName>
        <fullName evidence="4">Holin</fullName>
    </recommendedName>
</protein>
<name>A0AB74UPB5_9CAUD</name>
<evidence type="ECO:0000313" key="3">
    <source>
        <dbReference type="EMBL" id="XHV14299.1"/>
    </source>
</evidence>